<dbReference type="GO" id="GO:0003723">
    <property type="term" value="F:RNA binding"/>
    <property type="evidence" value="ECO:0007669"/>
    <property type="project" value="UniProtKB-UniRule"/>
</dbReference>
<evidence type="ECO:0000313" key="5">
    <source>
        <dbReference type="Proteomes" id="UP000034069"/>
    </source>
</evidence>
<dbReference type="SUPFAM" id="SSF74982">
    <property type="entry name" value="Small protein B (SmpB)"/>
    <property type="match status" value="1"/>
</dbReference>
<dbReference type="NCBIfam" id="NF003843">
    <property type="entry name" value="PRK05422.1"/>
    <property type="match status" value="1"/>
</dbReference>
<evidence type="ECO:0000256" key="1">
    <source>
        <dbReference type="ARBA" id="ARBA00022490"/>
    </source>
</evidence>
<keyword evidence="1 3" id="KW-0963">Cytoplasm</keyword>
<dbReference type="NCBIfam" id="TIGR00086">
    <property type="entry name" value="smpB"/>
    <property type="match status" value="1"/>
</dbReference>
<evidence type="ECO:0000313" key="4">
    <source>
        <dbReference type="EMBL" id="KKT34825.1"/>
    </source>
</evidence>
<reference evidence="4 5" key="1">
    <citation type="journal article" date="2015" name="Nature">
        <title>rRNA introns, odd ribosomes, and small enigmatic genomes across a large radiation of phyla.</title>
        <authorList>
            <person name="Brown C.T."/>
            <person name="Hug L.A."/>
            <person name="Thomas B.C."/>
            <person name="Sharon I."/>
            <person name="Castelle C.J."/>
            <person name="Singh A."/>
            <person name="Wilkins M.J."/>
            <person name="Williams K.H."/>
            <person name="Banfield J.F."/>
        </authorList>
    </citation>
    <scope>NUCLEOTIDE SEQUENCE [LARGE SCALE GENOMIC DNA]</scope>
</reference>
<dbReference type="InterPro" id="IPR000037">
    <property type="entry name" value="SsrA-bd_prot"/>
</dbReference>
<dbReference type="AlphaFoldDB" id="A0A0G1GJT7"/>
<dbReference type="CDD" id="cd09294">
    <property type="entry name" value="SmpB"/>
    <property type="match status" value="1"/>
</dbReference>
<evidence type="ECO:0000256" key="2">
    <source>
        <dbReference type="ARBA" id="ARBA00022884"/>
    </source>
</evidence>
<dbReference type="PANTHER" id="PTHR30308:SF2">
    <property type="entry name" value="SSRA-BINDING PROTEIN"/>
    <property type="match status" value="1"/>
</dbReference>
<organism evidence="4 5">
    <name type="scientific">Candidatus Collierbacteria bacterium GW2011_GWA1_44_12</name>
    <dbReference type="NCBI Taxonomy" id="1618376"/>
    <lineage>
        <taxon>Bacteria</taxon>
        <taxon>Candidatus Collieribacteriota</taxon>
    </lineage>
</organism>
<dbReference type="PROSITE" id="PS01317">
    <property type="entry name" value="SSRP"/>
    <property type="match status" value="1"/>
</dbReference>
<dbReference type="GO" id="GO:0070929">
    <property type="term" value="P:trans-translation"/>
    <property type="evidence" value="ECO:0007669"/>
    <property type="project" value="UniProtKB-UniRule"/>
</dbReference>
<comment type="function">
    <text evidence="3">Required for rescue of stalled ribosomes mediated by trans-translation. Binds to transfer-messenger RNA (tmRNA), required for stable association of tmRNA with ribosomes. tmRNA and SmpB together mimic tRNA shape, replacing the anticodon stem-loop with SmpB. tmRNA is encoded by the ssrA gene; the 2 termini fold to resemble tRNA(Ala) and it encodes a 'tag peptide', a short internal open reading frame. During trans-translation Ala-aminoacylated tmRNA acts like a tRNA, entering the A-site of stalled ribosomes, displacing the stalled mRNA. The ribosome then switches to translate the ORF on the tmRNA; the nascent peptide is terminated with the 'tag peptide' encoded by the tmRNA and targeted for degradation. The ribosome is freed to recommence translation, which seems to be the essential function of trans-translation.</text>
</comment>
<comment type="similarity">
    <text evidence="3">Belongs to the SmpB family.</text>
</comment>
<dbReference type="Pfam" id="PF01668">
    <property type="entry name" value="SmpB"/>
    <property type="match status" value="1"/>
</dbReference>
<evidence type="ECO:0000256" key="3">
    <source>
        <dbReference type="HAMAP-Rule" id="MF_00023"/>
    </source>
</evidence>
<dbReference type="GO" id="GO:0005829">
    <property type="term" value="C:cytosol"/>
    <property type="evidence" value="ECO:0007669"/>
    <property type="project" value="TreeGrafter"/>
</dbReference>
<comment type="caution">
    <text evidence="4">The sequence shown here is derived from an EMBL/GenBank/DDBJ whole genome shotgun (WGS) entry which is preliminary data.</text>
</comment>
<protein>
    <recommendedName>
        <fullName evidence="3">SsrA-binding protein</fullName>
    </recommendedName>
    <alternativeName>
        <fullName evidence="3">Small protein B</fullName>
    </alternativeName>
</protein>
<dbReference type="HAMAP" id="MF_00023">
    <property type="entry name" value="SmpB"/>
    <property type="match status" value="1"/>
</dbReference>
<name>A0A0G1GJT7_9BACT</name>
<dbReference type="GO" id="GO:0070930">
    <property type="term" value="P:trans-translation-dependent protein tagging"/>
    <property type="evidence" value="ECO:0007669"/>
    <property type="project" value="TreeGrafter"/>
</dbReference>
<gene>
    <name evidence="3" type="primary">smpB</name>
    <name evidence="4" type="ORF">UW23_C0028G0009</name>
</gene>
<dbReference type="Gene3D" id="2.40.280.10">
    <property type="match status" value="1"/>
</dbReference>
<dbReference type="InterPro" id="IPR023620">
    <property type="entry name" value="SmpB"/>
</dbReference>
<keyword evidence="2 3" id="KW-0694">RNA-binding</keyword>
<accession>A0A0G1GJT7</accession>
<dbReference type="EMBL" id="LCHN01000028">
    <property type="protein sequence ID" value="KKT34825.1"/>
    <property type="molecule type" value="Genomic_DNA"/>
</dbReference>
<dbReference type="PANTHER" id="PTHR30308">
    <property type="entry name" value="TMRNA-BINDING COMPONENT OF TRANS-TRANSLATION TAGGING COMPLEX"/>
    <property type="match status" value="1"/>
</dbReference>
<sequence length="146" mass="16443">MLAENRKAKFDYEIVESFEAGIELSGAEVKSAREGGVNLTGSRVIFNEDGAWVVGMNIPKYKFDSSTEFDPLRSKKLLLHREEIGALGTKMKSAGLTCVPVRLYNKGSLIKLQIALVRGKKKYEKRDLIKKRETKIGLARRLKISR</sequence>
<dbReference type="Proteomes" id="UP000034069">
    <property type="component" value="Unassembled WGS sequence"/>
</dbReference>
<dbReference type="InterPro" id="IPR020081">
    <property type="entry name" value="SsrA-bd_prot_CS"/>
</dbReference>
<comment type="subcellular location">
    <subcellularLocation>
        <location evidence="3">Cytoplasm</location>
    </subcellularLocation>
    <text evidence="3">The tmRNA-SmpB complex associates with stalled 70S ribosomes.</text>
</comment>
<proteinExistence type="inferred from homology"/>